<keyword evidence="2" id="KW-1185">Reference proteome</keyword>
<evidence type="ECO:0008006" key="3">
    <source>
        <dbReference type="Google" id="ProtNLM"/>
    </source>
</evidence>
<proteinExistence type="predicted"/>
<evidence type="ECO:0000313" key="2">
    <source>
        <dbReference type="Proteomes" id="UP000831068"/>
    </source>
</evidence>
<gene>
    <name evidence="1" type="ORF">MTP08_11950</name>
</gene>
<reference evidence="1 2" key="1">
    <citation type="submission" date="2022-03" db="EMBL/GenBank/DDBJ databases">
        <title>Chryseobacterium sp. isolated from the Andong Sikhe.</title>
        <authorList>
            <person name="Won M."/>
            <person name="Kim S.-J."/>
            <person name="Kwon S.-W."/>
        </authorList>
    </citation>
    <scope>NUCLEOTIDE SEQUENCE [LARGE SCALE GENOMIC DNA]</scope>
    <source>
        <strain evidence="1 2">ADR-1</strain>
    </source>
</reference>
<evidence type="ECO:0000313" key="1">
    <source>
        <dbReference type="EMBL" id="UOE37761.1"/>
    </source>
</evidence>
<accession>A0ABY4BF31</accession>
<dbReference type="RefSeq" id="WP_243576147.1">
    <property type="nucleotide sequence ID" value="NZ_CP094529.1"/>
</dbReference>
<protein>
    <recommendedName>
        <fullName evidence="3">HTH araC/xylS-type domain-containing protein</fullName>
    </recommendedName>
</protein>
<dbReference type="Proteomes" id="UP000831068">
    <property type="component" value="Chromosome"/>
</dbReference>
<dbReference type="EMBL" id="CP094529">
    <property type="protein sequence ID" value="UOE37761.1"/>
    <property type="molecule type" value="Genomic_DNA"/>
</dbReference>
<name>A0ABY4BF31_9FLAO</name>
<organism evidence="1 2">
    <name type="scientific">Chryseobacterium oryzae</name>
    <dbReference type="NCBI Taxonomy" id="2929799"/>
    <lineage>
        <taxon>Bacteria</taxon>
        <taxon>Pseudomonadati</taxon>
        <taxon>Bacteroidota</taxon>
        <taxon>Flavobacteriia</taxon>
        <taxon>Flavobacteriales</taxon>
        <taxon>Weeksellaceae</taxon>
        <taxon>Chryseobacterium group</taxon>
        <taxon>Chryseobacterium</taxon>
    </lineage>
</organism>
<sequence>MNKNSTLYIDAIRHLKKVIIQNFGKQISTATDCALLSERIAKETGFSISAQTIRRFFGLIKSDSQTSDYVVNKLAKFCGYRDFSGFLDSFSNKDLKEFFREDDTSKDYWRKSEELCLNISESPELLANVHQYLLSYPMARKFFLEHHPMRDLLGTVYDQYFLHYLKYNNGNEGKIFAYGFLFLSAFLQQNHELMKMYFQQIKNTEIQKNIHVIPAGLKFGVELLYADCIGDEKGFKKTFLEMKKWRIHYISASEKLVCSFEYSVLELLIFTNRIKEIEFLIKNQTFQQYQDQFYVPEDRKITHDEVWKILCAVAYEKMGKYRISSDYLQSVNLENIGVGWKNYYSLLYYQTCLKLTQNKETIEVQTKFKNLAHKTNFCYFKDCFEQEISNFAV</sequence>